<reference evidence="17" key="1">
    <citation type="journal article" date="2014" name="Genome Announc.">
        <title>De novo whole-genome sequence and genome annotation of Lichtheimia ramosa.</title>
        <authorList>
            <person name="Linde J."/>
            <person name="Schwartze V."/>
            <person name="Binder U."/>
            <person name="Lass-Florl C."/>
            <person name="Voigt K."/>
            <person name="Horn F."/>
        </authorList>
    </citation>
    <scope>NUCLEOTIDE SEQUENCE</scope>
    <source>
        <strain evidence="17">JMRC FSU:6197</strain>
    </source>
</reference>
<feature type="compositionally biased region" description="Basic and acidic residues" evidence="15">
    <location>
        <begin position="203"/>
        <end position="217"/>
    </location>
</feature>
<dbReference type="EC" id="5.6.2.3" evidence="14"/>
<feature type="region of interest" description="Disordered" evidence="15">
    <location>
        <begin position="1"/>
        <end position="49"/>
    </location>
</feature>
<dbReference type="InterPro" id="IPR049163">
    <property type="entry name" value="Pif1-like_2B_dom"/>
</dbReference>
<dbReference type="GO" id="GO:0005730">
    <property type="term" value="C:nucleolus"/>
    <property type="evidence" value="ECO:0007669"/>
    <property type="project" value="UniProtKB-SubCell"/>
</dbReference>
<dbReference type="InterPro" id="IPR048293">
    <property type="entry name" value="PIF1_RRM3_pfh1"/>
</dbReference>
<evidence type="ECO:0000256" key="14">
    <source>
        <dbReference type="HAMAP-Rule" id="MF_03176"/>
    </source>
</evidence>
<feature type="region of interest" description="Disordered" evidence="15">
    <location>
        <begin position="190"/>
        <end position="290"/>
    </location>
</feature>
<dbReference type="AlphaFoldDB" id="A0A077WRB1"/>
<dbReference type="InterPro" id="IPR010285">
    <property type="entry name" value="DNA_helicase_pif1-like_DEAD"/>
</dbReference>
<dbReference type="GO" id="GO:0010521">
    <property type="term" value="F:telomerase inhibitor activity"/>
    <property type="evidence" value="ECO:0007669"/>
    <property type="project" value="EnsemblFungi"/>
</dbReference>
<evidence type="ECO:0000256" key="1">
    <source>
        <dbReference type="ARBA" id="ARBA00001946"/>
    </source>
</evidence>
<dbReference type="GO" id="GO:0000722">
    <property type="term" value="P:telomere maintenance via recombination"/>
    <property type="evidence" value="ECO:0007669"/>
    <property type="project" value="EnsemblFungi"/>
</dbReference>
<keyword evidence="10 14" id="KW-0233">DNA recombination</keyword>
<feature type="DNA-binding region" evidence="14">
    <location>
        <begin position="692"/>
        <end position="711"/>
    </location>
</feature>
<keyword evidence="7 14" id="KW-0067">ATP-binding</keyword>
<dbReference type="GO" id="GO:0033678">
    <property type="term" value="F:5'-3' DNA/RNA helicase activity"/>
    <property type="evidence" value="ECO:0007669"/>
    <property type="project" value="EnsemblFungi"/>
</dbReference>
<dbReference type="Gene3D" id="3.40.50.300">
    <property type="entry name" value="P-loop containing nucleotide triphosphate hydrolases"/>
    <property type="match status" value="2"/>
</dbReference>
<evidence type="ECO:0000256" key="7">
    <source>
        <dbReference type="ARBA" id="ARBA00022840"/>
    </source>
</evidence>
<feature type="compositionally biased region" description="Low complexity" evidence="15">
    <location>
        <begin position="243"/>
        <end position="278"/>
    </location>
</feature>
<dbReference type="GO" id="GO:0140445">
    <property type="term" value="C:chromosome, telomeric repeat region"/>
    <property type="evidence" value="ECO:0007669"/>
    <property type="project" value="EnsemblFungi"/>
</dbReference>
<dbReference type="PANTHER" id="PTHR47642">
    <property type="entry name" value="ATP-DEPENDENT DNA HELICASE"/>
    <property type="match status" value="1"/>
</dbReference>
<accession>A0A077WRB1</accession>
<dbReference type="GO" id="GO:0051880">
    <property type="term" value="F:G-quadruplex DNA binding"/>
    <property type="evidence" value="ECO:0007669"/>
    <property type="project" value="EnsemblFungi"/>
</dbReference>
<evidence type="ECO:0000256" key="2">
    <source>
        <dbReference type="ARBA" id="ARBA00004604"/>
    </source>
</evidence>
<evidence type="ECO:0000256" key="6">
    <source>
        <dbReference type="ARBA" id="ARBA00022806"/>
    </source>
</evidence>
<dbReference type="Pfam" id="PF05970">
    <property type="entry name" value="PIF1"/>
    <property type="match status" value="1"/>
</dbReference>
<proteinExistence type="inferred from homology"/>
<dbReference type="GO" id="GO:0031966">
    <property type="term" value="C:mitochondrial membrane"/>
    <property type="evidence" value="ECO:0007669"/>
    <property type="project" value="EnsemblFungi"/>
</dbReference>
<evidence type="ECO:0000256" key="4">
    <source>
        <dbReference type="ARBA" id="ARBA00022763"/>
    </source>
</evidence>
<dbReference type="GO" id="GO:0043596">
    <property type="term" value="C:nuclear replication fork"/>
    <property type="evidence" value="ECO:0007669"/>
    <property type="project" value="EnsemblFungi"/>
</dbReference>
<name>A0A077WRB1_9FUNG</name>
<dbReference type="GO" id="GO:0017116">
    <property type="term" value="F:single-stranded DNA helicase activity"/>
    <property type="evidence" value="ECO:0007669"/>
    <property type="project" value="EnsemblFungi"/>
</dbReference>
<feature type="compositionally biased region" description="Polar residues" evidence="15">
    <location>
        <begin position="279"/>
        <end position="290"/>
    </location>
</feature>
<comment type="subunit">
    <text evidence="14">Monomer.</text>
</comment>
<dbReference type="GO" id="GO:0019985">
    <property type="term" value="P:translesion synthesis"/>
    <property type="evidence" value="ECO:0007669"/>
    <property type="project" value="EnsemblFungi"/>
</dbReference>
<comment type="catalytic activity">
    <reaction evidence="14">
        <text>ATP + H2O = ADP + phosphate + H(+)</text>
        <dbReference type="Rhea" id="RHEA:13065"/>
        <dbReference type="ChEBI" id="CHEBI:15377"/>
        <dbReference type="ChEBI" id="CHEBI:15378"/>
        <dbReference type="ChEBI" id="CHEBI:30616"/>
        <dbReference type="ChEBI" id="CHEBI:43474"/>
        <dbReference type="ChEBI" id="CHEBI:456216"/>
        <dbReference type="EC" id="5.6.2.3"/>
    </reaction>
</comment>
<dbReference type="GO" id="GO:0070336">
    <property type="term" value="F:flap-structured DNA binding"/>
    <property type="evidence" value="ECO:0007669"/>
    <property type="project" value="EnsemblFungi"/>
</dbReference>
<dbReference type="GO" id="GO:1990426">
    <property type="term" value="P:mitotic recombination-dependent replication fork processing"/>
    <property type="evidence" value="ECO:0007669"/>
    <property type="project" value="EnsemblFungi"/>
</dbReference>
<dbReference type="GO" id="GO:0043139">
    <property type="term" value="F:5'-3' DNA helicase activity"/>
    <property type="evidence" value="ECO:0007669"/>
    <property type="project" value="UniProtKB-UniRule"/>
</dbReference>
<evidence type="ECO:0000259" key="16">
    <source>
        <dbReference type="SMART" id="SM00382"/>
    </source>
</evidence>
<evidence type="ECO:0000256" key="5">
    <source>
        <dbReference type="ARBA" id="ARBA00022801"/>
    </source>
</evidence>
<dbReference type="CDD" id="cd18809">
    <property type="entry name" value="SF1_C_RecD"/>
    <property type="match status" value="1"/>
</dbReference>
<dbReference type="GO" id="GO:0042162">
    <property type="term" value="F:telomeric DNA binding"/>
    <property type="evidence" value="ECO:0007669"/>
    <property type="project" value="EnsemblFungi"/>
</dbReference>
<feature type="domain" description="AAA+ ATPase" evidence="16">
    <location>
        <begin position="303"/>
        <end position="459"/>
    </location>
</feature>
<dbReference type="GO" id="GO:0033553">
    <property type="term" value="C:rDNA heterochromatin"/>
    <property type="evidence" value="ECO:0007669"/>
    <property type="project" value="EnsemblFungi"/>
</dbReference>
<evidence type="ECO:0000256" key="15">
    <source>
        <dbReference type="SAM" id="MobiDB-lite"/>
    </source>
</evidence>
<dbReference type="GO" id="GO:0016887">
    <property type="term" value="F:ATP hydrolysis activity"/>
    <property type="evidence" value="ECO:0007669"/>
    <property type="project" value="EnsemblFungi"/>
</dbReference>
<keyword evidence="6 14" id="KW-0347">Helicase</keyword>
<gene>
    <name evidence="14" type="primary">PIF1</name>
    <name evidence="17" type="ORF">LRAMOSA02833</name>
</gene>
<dbReference type="Pfam" id="PF21530">
    <property type="entry name" value="Pif1_2B_dom"/>
    <property type="match status" value="1"/>
</dbReference>
<sequence>MNHNYTKPNTSNKPSASKQSLFNYFRKVTKDNDKQPSPSTPKPTANASTFIDLTDDDDLVMLDDKPKAATITLGRSNTSIKKQQNNNVGYDKQGFVSSGMLKSISTTPSSTVNTDYKGKPKFSSLSAHNDPLLSTSSTSSSTSMNRVTPMKRTAPISRASGLSLTQHNTQSQTSWSVGAWKATATNNATPFKSEYNSQKRPRYTTDHMDYSNRRRELPTSFDQLRSKHLSNGKDNMRMAHLATSNYSHSSTTSFSSNQTHSSTRSSSTPSSPRSTTPSLNVSNQSAPTLSPEQQRVYNIVVNDRQSVFFTGSAGTGKSVLLRAIIEKLKSIYGAGVAVTASTGIAACNISGCTLHSFSGIGLGKDNADILAEKVMANKKKRDNWINTRVLIIDEISMVDGQLFDKIEYVARAVRQNSAPFGGLQVVITGDFFQLPPVSGKGAPASKFAFEAQTWNSVVKRTIMLKQVFRQKDETFVKILNEMRVGKLSTEALTTFRSLARLPESHSKLKPTELYPLRDSVNSANRTRLESLPGEPVIFRSRDYGRVNADHFMAPDALHLKINAQVMLLKNMDATLVNGSMGIVKGFAGQGAYADPKKVRRYLLPNKYQGPQEEEPDVDSMCRRNLPIIEFMNGRTIVVDNETWSIEMPNGEIVASRTQLPLMLAWAMSIHKSQGQTLDSVRVDLGKAFEKGQAYVALSRATSLESLQIVNFNPSVVMCHPKVTEFYKRIEAMS</sequence>
<dbReference type="GO" id="GO:0005524">
    <property type="term" value="F:ATP binding"/>
    <property type="evidence" value="ECO:0007669"/>
    <property type="project" value="UniProtKB-UniRule"/>
</dbReference>
<keyword evidence="9 14" id="KW-0496">Mitochondrion</keyword>
<feature type="binding site" evidence="14">
    <location>
        <begin position="311"/>
        <end position="318"/>
    </location>
    <ligand>
        <name>ATP</name>
        <dbReference type="ChEBI" id="CHEBI:30616"/>
    </ligand>
</feature>
<feature type="compositionally biased region" description="Polar residues" evidence="15">
    <location>
        <begin position="1"/>
        <end position="22"/>
    </location>
</feature>
<dbReference type="GO" id="GO:1990814">
    <property type="term" value="F:DNA/DNA annealing activity"/>
    <property type="evidence" value="ECO:0007669"/>
    <property type="project" value="EnsemblFungi"/>
</dbReference>
<evidence type="ECO:0000313" key="17">
    <source>
        <dbReference type="EMBL" id="CDS10156.1"/>
    </source>
</evidence>
<dbReference type="GO" id="GO:0000727">
    <property type="term" value="P:double-strand break repair via break-induced replication"/>
    <property type="evidence" value="ECO:0007669"/>
    <property type="project" value="EnsemblFungi"/>
</dbReference>
<evidence type="ECO:0000256" key="12">
    <source>
        <dbReference type="ARBA" id="ARBA00023235"/>
    </source>
</evidence>
<evidence type="ECO:0000256" key="13">
    <source>
        <dbReference type="ARBA" id="ARBA00023242"/>
    </source>
</evidence>
<keyword evidence="4 14" id="KW-0227">DNA damage</keyword>
<dbReference type="HAMAP" id="MF_03176">
    <property type="entry name" value="PIF1"/>
    <property type="match status" value="1"/>
</dbReference>
<feature type="region of interest" description="Disordered" evidence="15">
    <location>
        <begin position="123"/>
        <end position="148"/>
    </location>
</feature>
<evidence type="ECO:0000256" key="10">
    <source>
        <dbReference type="ARBA" id="ARBA00023172"/>
    </source>
</evidence>
<comment type="similarity">
    <text evidence="14">Belongs to the helicase family. PIF1 subfamily.</text>
</comment>
<dbReference type="SUPFAM" id="SSF52540">
    <property type="entry name" value="P-loop containing nucleoside triphosphate hydrolases"/>
    <property type="match status" value="2"/>
</dbReference>
<dbReference type="InterPro" id="IPR027417">
    <property type="entry name" value="P-loop_NTPase"/>
</dbReference>
<keyword evidence="8 14" id="KW-0238">DNA-binding</keyword>
<evidence type="ECO:0000256" key="11">
    <source>
        <dbReference type="ARBA" id="ARBA00023204"/>
    </source>
</evidence>
<dbReference type="GO" id="GO:0003723">
    <property type="term" value="F:RNA binding"/>
    <property type="evidence" value="ECO:0007669"/>
    <property type="project" value="EnsemblFungi"/>
</dbReference>
<dbReference type="GO" id="GO:0019237">
    <property type="term" value="F:centromeric DNA binding"/>
    <property type="evidence" value="ECO:0007669"/>
    <property type="project" value="EnsemblFungi"/>
</dbReference>
<dbReference type="GO" id="GO:0071932">
    <property type="term" value="P:replication fork reversal"/>
    <property type="evidence" value="ECO:0007669"/>
    <property type="project" value="EnsemblFungi"/>
</dbReference>
<evidence type="ECO:0000256" key="9">
    <source>
        <dbReference type="ARBA" id="ARBA00023128"/>
    </source>
</evidence>
<dbReference type="GO" id="GO:0035861">
    <property type="term" value="C:site of double-strand break"/>
    <property type="evidence" value="ECO:0007669"/>
    <property type="project" value="EnsemblFungi"/>
</dbReference>
<feature type="compositionally biased region" description="Low complexity" evidence="15">
    <location>
        <begin position="134"/>
        <end position="143"/>
    </location>
</feature>
<keyword evidence="13 14" id="KW-0539">Nucleus</keyword>
<dbReference type="GO" id="GO:1902983">
    <property type="term" value="P:DNA strand elongation involved in mitotic DNA replication"/>
    <property type="evidence" value="ECO:0007669"/>
    <property type="project" value="EnsemblFungi"/>
</dbReference>
<dbReference type="FunFam" id="3.40.50.300:FF:001226">
    <property type="entry name" value="ATP-dependent DNA helicase PIF1"/>
    <property type="match status" value="1"/>
</dbReference>
<keyword evidence="5 14" id="KW-0378">Hydrolase</keyword>
<evidence type="ECO:0000256" key="8">
    <source>
        <dbReference type="ARBA" id="ARBA00023125"/>
    </source>
</evidence>
<dbReference type="InterPro" id="IPR051055">
    <property type="entry name" value="PIF1_helicase"/>
</dbReference>
<keyword evidence="12 14" id="KW-0413">Isomerase</keyword>
<protein>
    <recommendedName>
        <fullName evidence="14">ATP-dependent DNA helicase PIF1</fullName>
        <ecNumber evidence="14">5.6.2.3</ecNumber>
    </recommendedName>
    <alternativeName>
        <fullName evidence="14">DNA 5'-3' helicase PIF1</fullName>
    </alternativeName>
    <alternativeName>
        <fullName evidence="14">DNA repair and recombination helicase PIF1</fullName>
    </alternativeName>
</protein>
<dbReference type="OrthoDB" id="5578775at2759"/>
<evidence type="ECO:0000256" key="3">
    <source>
        <dbReference type="ARBA" id="ARBA00022741"/>
    </source>
</evidence>
<dbReference type="GO" id="GO:0160225">
    <property type="term" value="F:G-quadruplex unwinding activity"/>
    <property type="evidence" value="ECO:0007669"/>
    <property type="project" value="EnsemblFungi"/>
</dbReference>
<organism evidence="17">
    <name type="scientific">Lichtheimia ramosa</name>
    <dbReference type="NCBI Taxonomy" id="688394"/>
    <lineage>
        <taxon>Eukaryota</taxon>
        <taxon>Fungi</taxon>
        <taxon>Fungi incertae sedis</taxon>
        <taxon>Mucoromycota</taxon>
        <taxon>Mucoromycotina</taxon>
        <taxon>Mucoromycetes</taxon>
        <taxon>Mucorales</taxon>
        <taxon>Lichtheimiaceae</taxon>
        <taxon>Lichtheimia</taxon>
    </lineage>
</organism>
<dbReference type="CDD" id="cd18037">
    <property type="entry name" value="DEXSc_Pif1_like"/>
    <property type="match status" value="1"/>
</dbReference>
<comment type="subcellular location">
    <subcellularLocation>
        <location evidence="2">Nucleus</location>
        <location evidence="2">Nucleolus</location>
    </subcellularLocation>
    <subcellularLocation>
        <location evidence="14">Nucleus</location>
    </subcellularLocation>
    <subcellularLocation>
        <location evidence="14">Mitochondrion</location>
    </subcellularLocation>
</comment>
<comment type="function">
    <text evidence="14">DNA-dependent ATPase and 5'-3' DNA helicase required for the maintenance of both mitochondrial and nuclear genome stability.</text>
</comment>
<keyword evidence="11 14" id="KW-0234">DNA repair</keyword>
<dbReference type="InterPro" id="IPR003593">
    <property type="entry name" value="AAA+_ATPase"/>
</dbReference>
<dbReference type="EMBL" id="LK023335">
    <property type="protein sequence ID" value="CDS10156.1"/>
    <property type="molecule type" value="Genomic_DNA"/>
</dbReference>
<dbReference type="GO" id="GO:0043504">
    <property type="term" value="P:mitochondrial DNA repair"/>
    <property type="evidence" value="ECO:0007669"/>
    <property type="project" value="EnsemblFungi"/>
</dbReference>
<dbReference type="GO" id="GO:0032211">
    <property type="term" value="P:negative regulation of telomere maintenance via telomerase"/>
    <property type="evidence" value="ECO:0007669"/>
    <property type="project" value="EnsemblFungi"/>
</dbReference>
<dbReference type="GO" id="GO:0061995">
    <property type="term" value="F:ATP-dependent protein-DNA complex displacement activity"/>
    <property type="evidence" value="ECO:0007669"/>
    <property type="project" value="EnsemblFungi"/>
</dbReference>
<dbReference type="GO" id="GO:1903469">
    <property type="term" value="P:removal of RNA primer involved in mitotic DNA replication"/>
    <property type="evidence" value="ECO:0007669"/>
    <property type="project" value="EnsemblFungi"/>
</dbReference>
<dbReference type="SMART" id="SM00382">
    <property type="entry name" value="AAA"/>
    <property type="match status" value="1"/>
</dbReference>
<dbReference type="PANTHER" id="PTHR47642:SF5">
    <property type="entry name" value="ATP-DEPENDENT DNA HELICASE"/>
    <property type="match status" value="1"/>
</dbReference>
<comment type="cofactor">
    <cofactor evidence="1 14">
        <name>Mg(2+)</name>
        <dbReference type="ChEBI" id="CHEBI:18420"/>
    </cofactor>
</comment>
<keyword evidence="3 14" id="KW-0547">Nucleotide-binding</keyword>